<dbReference type="SUPFAM" id="SSF50621">
    <property type="entry name" value="Alanine racemase C-terminal domain-like"/>
    <property type="match status" value="1"/>
</dbReference>
<proteinExistence type="predicted"/>
<dbReference type="InterPro" id="IPR009006">
    <property type="entry name" value="Ala_racemase/Decarboxylase_C"/>
</dbReference>
<gene>
    <name evidence="5" type="ORF">ZHD862_LOCUS36832</name>
</gene>
<accession>A0A815S8G9</accession>
<dbReference type="GO" id="GO:0030170">
    <property type="term" value="F:pyridoxal phosphate binding"/>
    <property type="evidence" value="ECO:0007669"/>
    <property type="project" value="TreeGrafter"/>
</dbReference>
<comment type="caution">
    <text evidence="5">The sequence shown here is derived from an EMBL/GenBank/DDBJ whole genome shotgun (WGS) entry which is preliminary data.</text>
</comment>
<sequence length="239" mass="26965">MVRCGKALTGPPNEPLKQLLPIRLQTAISIHSTLDFVKQVNASEKIGYGGEYTTTETQWIGTVPIGYGDGLHQYFKATGVLVEGKRLPIIGRIAMDQLMIALDRKYPIGTRVTFIGQQDNQTILADEVAREANIPRSESDIKSALAKYERTVYTNSYKRSDTKSALAKHEMKFKHKINYNDWSILYKDSSAQRLKFKESLAITALKPDLNATTRSIPLFIFPDDLKNKKKVKFKLKQNG</sequence>
<dbReference type="EMBL" id="CAJNOT010006320">
    <property type="protein sequence ID" value="CAF1487155.1"/>
    <property type="molecule type" value="Genomic_DNA"/>
</dbReference>
<evidence type="ECO:0000259" key="4">
    <source>
        <dbReference type="SMART" id="SM01005"/>
    </source>
</evidence>
<dbReference type="SMART" id="SM01005">
    <property type="entry name" value="Ala_racemase_C"/>
    <property type="match status" value="1"/>
</dbReference>
<name>A0A815S8G9_9BILA</name>
<dbReference type="Pfam" id="PF00842">
    <property type="entry name" value="Ala_racemase_C"/>
    <property type="match status" value="1"/>
</dbReference>
<keyword evidence="3" id="KW-0413">Isomerase</keyword>
<evidence type="ECO:0000256" key="3">
    <source>
        <dbReference type="ARBA" id="ARBA00023235"/>
    </source>
</evidence>
<dbReference type="GO" id="GO:0005829">
    <property type="term" value="C:cytosol"/>
    <property type="evidence" value="ECO:0007669"/>
    <property type="project" value="TreeGrafter"/>
</dbReference>
<dbReference type="Gene3D" id="2.40.37.10">
    <property type="entry name" value="Lyase, Ornithine Decarboxylase, Chain A, domain 1"/>
    <property type="match status" value="1"/>
</dbReference>
<evidence type="ECO:0000256" key="1">
    <source>
        <dbReference type="ARBA" id="ARBA00001933"/>
    </source>
</evidence>
<dbReference type="AlphaFoldDB" id="A0A815S8G9"/>
<dbReference type="InterPro" id="IPR011079">
    <property type="entry name" value="Ala_racemase_C"/>
</dbReference>
<dbReference type="PRINTS" id="PR00992">
    <property type="entry name" value="ALARACEMASE"/>
</dbReference>
<comment type="cofactor">
    <cofactor evidence="1">
        <name>pyridoxal 5'-phosphate</name>
        <dbReference type="ChEBI" id="CHEBI:597326"/>
    </cofactor>
</comment>
<dbReference type="GO" id="GO:0030632">
    <property type="term" value="P:D-alanine biosynthetic process"/>
    <property type="evidence" value="ECO:0007669"/>
    <property type="project" value="TreeGrafter"/>
</dbReference>
<protein>
    <recommendedName>
        <fullName evidence="4">Alanine racemase C-terminal domain-containing protein</fullName>
    </recommendedName>
</protein>
<dbReference type="PANTHER" id="PTHR30511">
    <property type="entry name" value="ALANINE RACEMASE"/>
    <property type="match status" value="1"/>
</dbReference>
<dbReference type="Proteomes" id="UP000663864">
    <property type="component" value="Unassembled WGS sequence"/>
</dbReference>
<reference evidence="5" key="1">
    <citation type="submission" date="2021-02" db="EMBL/GenBank/DDBJ databases">
        <authorList>
            <person name="Nowell W R."/>
        </authorList>
    </citation>
    <scope>NUCLEOTIDE SEQUENCE</scope>
</reference>
<evidence type="ECO:0000313" key="5">
    <source>
        <dbReference type="EMBL" id="CAF1487155.1"/>
    </source>
</evidence>
<dbReference type="InterPro" id="IPR000821">
    <property type="entry name" value="Ala_racemase"/>
</dbReference>
<keyword evidence="2" id="KW-0663">Pyridoxal phosphate</keyword>
<dbReference type="PANTHER" id="PTHR30511:SF0">
    <property type="entry name" value="ALANINE RACEMASE, CATABOLIC-RELATED"/>
    <property type="match status" value="1"/>
</dbReference>
<evidence type="ECO:0000313" key="6">
    <source>
        <dbReference type="Proteomes" id="UP000663864"/>
    </source>
</evidence>
<evidence type="ECO:0000256" key="2">
    <source>
        <dbReference type="ARBA" id="ARBA00022898"/>
    </source>
</evidence>
<dbReference type="GO" id="GO:0008784">
    <property type="term" value="F:alanine racemase activity"/>
    <property type="evidence" value="ECO:0007669"/>
    <property type="project" value="InterPro"/>
</dbReference>
<feature type="domain" description="Alanine racemase C-terminal" evidence="4">
    <location>
        <begin position="27"/>
        <end position="139"/>
    </location>
</feature>
<organism evidence="5 6">
    <name type="scientific">Rotaria sordida</name>
    <dbReference type="NCBI Taxonomy" id="392033"/>
    <lineage>
        <taxon>Eukaryota</taxon>
        <taxon>Metazoa</taxon>
        <taxon>Spiralia</taxon>
        <taxon>Gnathifera</taxon>
        <taxon>Rotifera</taxon>
        <taxon>Eurotatoria</taxon>
        <taxon>Bdelloidea</taxon>
        <taxon>Philodinida</taxon>
        <taxon>Philodinidae</taxon>
        <taxon>Rotaria</taxon>
    </lineage>
</organism>